<dbReference type="InterPro" id="IPR008969">
    <property type="entry name" value="CarboxyPept-like_regulatory"/>
</dbReference>
<evidence type="ECO:0008006" key="3">
    <source>
        <dbReference type="Google" id="ProtNLM"/>
    </source>
</evidence>
<keyword evidence="2" id="KW-1185">Reference proteome</keyword>
<gene>
    <name evidence="1" type="ORF">OXH55_02575</name>
</gene>
<evidence type="ECO:0000313" key="1">
    <source>
        <dbReference type="EMBL" id="MCY6369532.1"/>
    </source>
</evidence>
<dbReference type="RefSeq" id="WP_268047910.1">
    <property type="nucleotide sequence ID" value="NZ_JAPQES010000001.1"/>
</dbReference>
<dbReference type="EMBL" id="JAPQES010000001">
    <property type="protein sequence ID" value="MCY6369532.1"/>
    <property type="molecule type" value="Genomic_DNA"/>
</dbReference>
<name>A0ABT4CKF9_9CLOT</name>
<proteinExistence type="predicted"/>
<evidence type="ECO:0000313" key="2">
    <source>
        <dbReference type="Proteomes" id="UP001079657"/>
    </source>
</evidence>
<organism evidence="1 2">
    <name type="scientific">Clostridium ganghwense</name>
    <dbReference type="NCBI Taxonomy" id="312089"/>
    <lineage>
        <taxon>Bacteria</taxon>
        <taxon>Bacillati</taxon>
        <taxon>Bacillota</taxon>
        <taxon>Clostridia</taxon>
        <taxon>Eubacteriales</taxon>
        <taxon>Clostridiaceae</taxon>
        <taxon>Clostridium</taxon>
    </lineage>
</organism>
<dbReference type="Proteomes" id="UP001079657">
    <property type="component" value="Unassembled WGS sequence"/>
</dbReference>
<sequence>MGARLTKYEFCPKPNEEIEAIITIKKECRAAIHGIVVDWKNKPVKDAVVKLFEKEKKDCGCALKPITHTFTDECGQFLFGPLDHKKCYVIKAWFSHPVCSREVVINANDSNEPCETKEDCVVSNLNVFEDEEN</sequence>
<reference evidence="1" key="1">
    <citation type="submission" date="2022-12" db="EMBL/GenBank/DDBJ databases">
        <authorList>
            <person name="Wang J."/>
        </authorList>
    </citation>
    <scope>NUCLEOTIDE SEQUENCE</scope>
    <source>
        <strain evidence="1">HY-42-06</strain>
    </source>
</reference>
<protein>
    <recommendedName>
        <fullName evidence="3">Carboxypeptidase regulatory-like domain-containing protein</fullName>
    </recommendedName>
</protein>
<comment type="caution">
    <text evidence="1">The sequence shown here is derived from an EMBL/GenBank/DDBJ whole genome shotgun (WGS) entry which is preliminary data.</text>
</comment>
<dbReference type="SUPFAM" id="SSF49464">
    <property type="entry name" value="Carboxypeptidase regulatory domain-like"/>
    <property type="match status" value="1"/>
</dbReference>
<accession>A0ABT4CKF9</accession>